<dbReference type="AlphaFoldDB" id="A0A3M7AQ97"/>
<evidence type="ECO:0000313" key="5">
    <source>
        <dbReference type="Proteomes" id="UP000271337"/>
    </source>
</evidence>
<dbReference type="VEuPathDB" id="FungiDB:BTJ68_00729"/>
<organism evidence="4 6">
    <name type="scientific">Hortaea werneckii</name>
    <name type="common">Black yeast</name>
    <name type="synonym">Cladosporium werneckii</name>
    <dbReference type="NCBI Taxonomy" id="91943"/>
    <lineage>
        <taxon>Eukaryota</taxon>
        <taxon>Fungi</taxon>
        <taxon>Dikarya</taxon>
        <taxon>Ascomycota</taxon>
        <taxon>Pezizomycotina</taxon>
        <taxon>Dothideomycetes</taxon>
        <taxon>Dothideomycetidae</taxon>
        <taxon>Mycosphaerellales</taxon>
        <taxon>Teratosphaeriaceae</taxon>
        <taxon>Hortaea</taxon>
    </lineage>
</organism>
<dbReference type="Gene3D" id="3.30.710.10">
    <property type="entry name" value="Potassium Channel Kv1.1, Chain A"/>
    <property type="match status" value="1"/>
</dbReference>
<evidence type="ECO:0000313" key="3">
    <source>
        <dbReference type="EMBL" id="RMY10310.1"/>
    </source>
</evidence>
<dbReference type="PANTHER" id="PTHR47843">
    <property type="entry name" value="BTB DOMAIN-CONTAINING PROTEIN-RELATED"/>
    <property type="match status" value="1"/>
</dbReference>
<protein>
    <recommendedName>
        <fullName evidence="2">BTB domain-containing protein</fullName>
    </recommendedName>
</protein>
<accession>A0A3M7AQ97</accession>
<dbReference type="Pfam" id="PF00651">
    <property type="entry name" value="BTB"/>
    <property type="match status" value="1"/>
</dbReference>
<feature type="region of interest" description="Disordered" evidence="1">
    <location>
        <begin position="126"/>
        <end position="149"/>
    </location>
</feature>
<dbReference type="CDD" id="cd18186">
    <property type="entry name" value="BTB_POZ_ZBTB_KLHL-like"/>
    <property type="match status" value="1"/>
</dbReference>
<dbReference type="SMART" id="SM00225">
    <property type="entry name" value="BTB"/>
    <property type="match status" value="1"/>
</dbReference>
<evidence type="ECO:0000256" key="1">
    <source>
        <dbReference type="SAM" id="MobiDB-lite"/>
    </source>
</evidence>
<dbReference type="PROSITE" id="PS50097">
    <property type="entry name" value="BTB"/>
    <property type="match status" value="1"/>
</dbReference>
<comment type="caution">
    <text evidence="4">The sequence shown here is derived from an EMBL/GenBank/DDBJ whole genome shotgun (WGS) entry which is preliminary data.</text>
</comment>
<dbReference type="OrthoDB" id="3650515at2759"/>
<evidence type="ECO:0000313" key="4">
    <source>
        <dbReference type="EMBL" id="RMY29696.1"/>
    </source>
</evidence>
<evidence type="ECO:0000313" key="6">
    <source>
        <dbReference type="Proteomes" id="UP000276864"/>
    </source>
</evidence>
<dbReference type="SUPFAM" id="SSF54695">
    <property type="entry name" value="POZ domain"/>
    <property type="match status" value="1"/>
</dbReference>
<feature type="compositionally biased region" description="Polar residues" evidence="1">
    <location>
        <begin position="131"/>
        <end position="142"/>
    </location>
</feature>
<feature type="domain" description="BTB" evidence="2">
    <location>
        <begin position="229"/>
        <end position="289"/>
    </location>
</feature>
<reference evidence="5 6" key="1">
    <citation type="journal article" date="2018" name="BMC Genomics">
        <title>Genomic evidence for intraspecific hybridization in a clonal and extremely halotolerant yeast.</title>
        <authorList>
            <person name="Gostincar C."/>
            <person name="Stajich J.E."/>
            <person name="Zupancic J."/>
            <person name="Zalar P."/>
            <person name="Gunde-Cimerman N."/>
        </authorList>
    </citation>
    <scope>NUCLEOTIDE SEQUENCE [LARGE SCALE GENOMIC DNA]</scope>
    <source>
        <strain evidence="4 6">EXF-6651</strain>
        <strain evidence="3 5">EXF-6669</strain>
    </source>
</reference>
<dbReference type="Proteomes" id="UP000271337">
    <property type="component" value="Unassembled WGS sequence"/>
</dbReference>
<gene>
    <name evidence="4" type="ORF">D0866_08519</name>
    <name evidence="3" type="ORF">D0867_08437</name>
</gene>
<dbReference type="Proteomes" id="UP000276864">
    <property type="component" value="Unassembled WGS sequence"/>
</dbReference>
<dbReference type="EMBL" id="QWIL01000945">
    <property type="protein sequence ID" value="RMY10310.1"/>
    <property type="molecule type" value="Genomic_DNA"/>
</dbReference>
<sequence length="469" mass="52426">MALTTRRNSALLKKISTLQLKLAPLVPLPSGPPHPDFPKTLMAFHLLTEDQLDSIAHYYHQSTPGPWTHHYPAQMNWDRDFLAKHPEAAAIASPSTTAMRHSRRLSQVEKEFITDLMKTVEDLQHPVLPSQPETGSQSSRAGSANPYAGLSDKERIRIKRRKVGKFIGLVGMETPAEEIAGRIQASLEAAIETSREELRRNEEHTMADMAATAALVAALESAAGDCNTSDFTIVCGDKEYKVHSLVLTLHSPVLAKAANGVFKEAKEKRMDLSMDGRACVNALVSYLYTLGYTAFPSDARPWDHAKVAEYHVRMCVMADKYDIKPLKNMAIHAFNDKIESEAAIIELSKAARIAWEAIPATEEIRAAIVEFGISNRLLSTRGTNELSKTMLAYPDFVLDYTKAVERRVKKYEEGVLLPRSYEMRYYCPGNSQDECEATMILNLDRSLPRVHCAYCGVEYSIAQWERQAV</sequence>
<dbReference type="EMBL" id="QWIM01000940">
    <property type="protein sequence ID" value="RMY29696.1"/>
    <property type="molecule type" value="Genomic_DNA"/>
</dbReference>
<dbReference type="PANTHER" id="PTHR47843:SF5">
    <property type="entry name" value="BTB_POZ DOMAIN PROTEIN"/>
    <property type="match status" value="1"/>
</dbReference>
<dbReference type="InterPro" id="IPR011333">
    <property type="entry name" value="SKP1/BTB/POZ_sf"/>
</dbReference>
<name>A0A3M7AQ97_HORWE</name>
<evidence type="ECO:0000259" key="2">
    <source>
        <dbReference type="PROSITE" id="PS50097"/>
    </source>
</evidence>
<proteinExistence type="predicted"/>
<dbReference type="InterPro" id="IPR000210">
    <property type="entry name" value="BTB/POZ_dom"/>
</dbReference>